<accession>A0ABP7PLF5</accession>
<protein>
    <recommendedName>
        <fullName evidence="1">AB hydrolase-1 domain-containing protein</fullName>
    </recommendedName>
</protein>
<dbReference type="SUPFAM" id="SSF53474">
    <property type="entry name" value="alpha/beta-Hydrolases"/>
    <property type="match status" value="1"/>
</dbReference>
<evidence type="ECO:0000259" key="1">
    <source>
        <dbReference type="Pfam" id="PF00561"/>
    </source>
</evidence>
<dbReference type="Pfam" id="PF00561">
    <property type="entry name" value="Abhydrolase_1"/>
    <property type="match status" value="1"/>
</dbReference>
<dbReference type="Proteomes" id="UP001418444">
    <property type="component" value="Unassembled WGS sequence"/>
</dbReference>
<dbReference type="InterPro" id="IPR050266">
    <property type="entry name" value="AB_hydrolase_sf"/>
</dbReference>
<sequence>MRDGSVPHDGHRDIPTVVGNLHVRIVGAGPVAVLWPSMFADSAMWDRIIPALSAERRLVLIDGPSHGWSDALDGRSSMPECVSAAVEILTALDVTDPVDWVGCAWGGHVGLHLAAGRPGRLRTLVTFSSPIQPLSRALRLQVIALKPLVRIIGMRGPVRSGIVDGQLTEASRVDAEVMGVVDAMLDALPRAGLIHAVDSFILDRTDIGDLLPRIDVPVLYVASTDRGECTPEQAAAAAARTPHGSSLGVDGARTLVPLEQPGATSETILGFWAAHPA</sequence>
<feature type="domain" description="AB hydrolase-1" evidence="1">
    <location>
        <begin position="35"/>
        <end position="132"/>
    </location>
</feature>
<organism evidence="2 3">
    <name type="scientific">Gordonia caeni</name>
    <dbReference type="NCBI Taxonomy" id="1007097"/>
    <lineage>
        <taxon>Bacteria</taxon>
        <taxon>Bacillati</taxon>
        <taxon>Actinomycetota</taxon>
        <taxon>Actinomycetes</taxon>
        <taxon>Mycobacteriales</taxon>
        <taxon>Gordoniaceae</taxon>
        <taxon>Gordonia</taxon>
    </lineage>
</organism>
<dbReference type="InterPro" id="IPR029058">
    <property type="entry name" value="AB_hydrolase_fold"/>
</dbReference>
<name>A0ABP7PLF5_9ACTN</name>
<evidence type="ECO:0000313" key="3">
    <source>
        <dbReference type="Proteomes" id="UP001418444"/>
    </source>
</evidence>
<reference evidence="3" key="1">
    <citation type="journal article" date="2019" name="Int. J. Syst. Evol. Microbiol.">
        <title>The Global Catalogue of Microorganisms (GCM) 10K type strain sequencing project: providing services to taxonomists for standard genome sequencing and annotation.</title>
        <authorList>
            <consortium name="The Broad Institute Genomics Platform"/>
            <consortium name="The Broad Institute Genome Sequencing Center for Infectious Disease"/>
            <person name="Wu L."/>
            <person name="Ma J."/>
        </authorList>
    </citation>
    <scope>NUCLEOTIDE SEQUENCE [LARGE SCALE GENOMIC DNA]</scope>
    <source>
        <strain evidence="3">JCM 16923</strain>
    </source>
</reference>
<comment type="caution">
    <text evidence="2">The sequence shown here is derived from an EMBL/GenBank/DDBJ whole genome shotgun (WGS) entry which is preliminary data.</text>
</comment>
<dbReference type="Gene3D" id="3.40.50.1820">
    <property type="entry name" value="alpha/beta hydrolase"/>
    <property type="match status" value="1"/>
</dbReference>
<dbReference type="InterPro" id="IPR000073">
    <property type="entry name" value="AB_hydrolase_1"/>
</dbReference>
<dbReference type="PANTHER" id="PTHR43798">
    <property type="entry name" value="MONOACYLGLYCEROL LIPASE"/>
    <property type="match status" value="1"/>
</dbReference>
<evidence type="ECO:0000313" key="2">
    <source>
        <dbReference type="EMBL" id="GAA3967567.1"/>
    </source>
</evidence>
<gene>
    <name evidence="2" type="ORF">GCM10022231_30730</name>
</gene>
<dbReference type="EMBL" id="BAAAZW010000009">
    <property type="protein sequence ID" value="GAA3967567.1"/>
    <property type="molecule type" value="Genomic_DNA"/>
</dbReference>
<dbReference type="RefSeq" id="WP_344785337.1">
    <property type="nucleotide sequence ID" value="NZ_BAAAZW010000009.1"/>
</dbReference>
<proteinExistence type="predicted"/>
<keyword evidence="3" id="KW-1185">Reference proteome</keyword>